<name>A0AAV3NTV6_LITER</name>
<accession>A0AAV3NTV6</accession>
<dbReference type="Gene3D" id="2.40.70.10">
    <property type="entry name" value="Acid Proteases"/>
    <property type="match status" value="1"/>
</dbReference>
<comment type="caution">
    <text evidence="1">The sequence shown here is derived from an EMBL/GenBank/DDBJ whole genome shotgun (WGS) entry which is preliminary data.</text>
</comment>
<reference evidence="1 2" key="1">
    <citation type="submission" date="2024-01" db="EMBL/GenBank/DDBJ databases">
        <title>The complete chloroplast genome sequence of Lithospermum erythrorhizon: insights into the phylogenetic relationship among Boraginaceae species and the maternal lineages of purple gromwells.</title>
        <authorList>
            <person name="Okada T."/>
            <person name="Watanabe K."/>
        </authorList>
    </citation>
    <scope>NUCLEOTIDE SEQUENCE [LARGE SCALE GENOMIC DNA]</scope>
</reference>
<sequence length="195" mass="21342">MDVSPRITGRVDTISRRLAGGGDTSNAKRRYVRSSVYSLSPMATIDKEPINFSYSEIVGFELPLDDPLVISPIIANFVVARMLADTRSSADILYLQAYDRLGLPRKHLKPVSTPLTEFTGHSVYATEIAELDLTVGEAPRSVTIRASFTVVDIADPSYNRLIGRHLLNTLRAIVSPLHLKMKFPTSGGIGEVIGD</sequence>
<proteinExistence type="predicted"/>
<dbReference type="Proteomes" id="UP001454036">
    <property type="component" value="Unassembled WGS sequence"/>
</dbReference>
<dbReference type="PANTHER" id="PTHR33240">
    <property type="entry name" value="OS08G0508500 PROTEIN"/>
    <property type="match status" value="1"/>
</dbReference>
<protein>
    <submittedName>
        <fullName evidence="1">Uncharacterized protein</fullName>
    </submittedName>
</protein>
<organism evidence="1 2">
    <name type="scientific">Lithospermum erythrorhizon</name>
    <name type="common">Purple gromwell</name>
    <name type="synonym">Lithospermum officinale var. erythrorhizon</name>
    <dbReference type="NCBI Taxonomy" id="34254"/>
    <lineage>
        <taxon>Eukaryota</taxon>
        <taxon>Viridiplantae</taxon>
        <taxon>Streptophyta</taxon>
        <taxon>Embryophyta</taxon>
        <taxon>Tracheophyta</taxon>
        <taxon>Spermatophyta</taxon>
        <taxon>Magnoliopsida</taxon>
        <taxon>eudicotyledons</taxon>
        <taxon>Gunneridae</taxon>
        <taxon>Pentapetalae</taxon>
        <taxon>asterids</taxon>
        <taxon>lamiids</taxon>
        <taxon>Boraginales</taxon>
        <taxon>Boraginaceae</taxon>
        <taxon>Boraginoideae</taxon>
        <taxon>Lithospermeae</taxon>
        <taxon>Lithospermum</taxon>
    </lineage>
</organism>
<evidence type="ECO:0000313" key="2">
    <source>
        <dbReference type="Proteomes" id="UP001454036"/>
    </source>
</evidence>
<dbReference type="PANTHER" id="PTHR33240:SF15">
    <property type="entry name" value="GAG-PRO-LIKE PROTEIN"/>
    <property type="match status" value="1"/>
</dbReference>
<keyword evidence="2" id="KW-1185">Reference proteome</keyword>
<gene>
    <name evidence="1" type="ORF">LIER_02369</name>
</gene>
<dbReference type="EMBL" id="BAABME010000253">
    <property type="protein sequence ID" value="GAA0141162.1"/>
    <property type="molecule type" value="Genomic_DNA"/>
</dbReference>
<dbReference type="InterPro" id="IPR021109">
    <property type="entry name" value="Peptidase_aspartic_dom_sf"/>
</dbReference>
<dbReference type="AlphaFoldDB" id="A0AAV3NTV6"/>
<evidence type="ECO:0000313" key="1">
    <source>
        <dbReference type="EMBL" id="GAA0141162.1"/>
    </source>
</evidence>